<evidence type="ECO:0000256" key="1">
    <source>
        <dbReference type="SAM" id="MobiDB-lite"/>
    </source>
</evidence>
<dbReference type="SUPFAM" id="SSF53474">
    <property type="entry name" value="alpha/beta-Hydrolases"/>
    <property type="match status" value="1"/>
</dbReference>
<dbReference type="InterPro" id="IPR026555">
    <property type="entry name" value="NSL3/Tex30"/>
</dbReference>
<reference evidence="3" key="1">
    <citation type="submission" date="2023-04" db="EMBL/GenBank/DDBJ databases">
        <title>Black Yeasts Isolated from many extreme environments.</title>
        <authorList>
            <person name="Coleine C."/>
            <person name="Stajich J.E."/>
            <person name="Selbmann L."/>
        </authorList>
    </citation>
    <scope>NUCLEOTIDE SEQUENCE</scope>
    <source>
        <strain evidence="3">CCFEE 5312</strain>
    </source>
</reference>
<name>A0AAJ0D7L8_9PEZI</name>
<feature type="region of interest" description="Disordered" evidence="1">
    <location>
        <begin position="1"/>
        <end position="97"/>
    </location>
</feature>
<dbReference type="InterPro" id="IPR046879">
    <property type="entry name" value="KANL3/Tex30_Abhydrolase"/>
</dbReference>
<sequence length="322" mass="34908">MPKRKRDDIENKQSKSASNNDVETSTTRVTRSRTKASNPTEPKTSTPVPTKKKKAAQPKKSPKKAKPTQDAPQHQDGPPLFTIPSLKPGKNIPCQHYGPPKSAPTLIFTHGAGGGMSNPATALFASGFSTVSPVLCFQGTMHLQSRVSSFESVLQHSRAQHGAKSPIALGGRSMGARAAVLTAQQPQQSDSPISSLVLVSYPLVGASKGDLRDQILLDLPEGVDVLFISGSHDSMCDLAQLREVRGKMKAKTWMVEVQGADHGMGLKAPQKAGIEVMREYMGEMAARWLTTRNEGKRSCVLSWDEEKGEVKESGWQSEWVVR</sequence>
<dbReference type="Pfam" id="PF20408">
    <property type="entry name" value="Abhydrolase_11"/>
    <property type="match status" value="1"/>
</dbReference>
<feature type="compositionally biased region" description="Basic and acidic residues" evidence="1">
    <location>
        <begin position="1"/>
        <end position="13"/>
    </location>
</feature>
<feature type="domain" description="KANL3/Tex30 alpha/beta hydrolase-like" evidence="2">
    <location>
        <begin position="104"/>
        <end position="275"/>
    </location>
</feature>
<dbReference type="Gene3D" id="3.40.50.1820">
    <property type="entry name" value="alpha/beta hydrolase"/>
    <property type="match status" value="1"/>
</dbReference>
<gene>
    <name evidence="3" type="ORF">LTR09_010342</name>
</gene>
<feature type="compositionally biased region" description="Basic residues" evidence="1">
    <location>
        <begin position="50"/>
        <end position="66"/>
    </location>
</feature>
<dbReference type="Proteomes" id="UP001271007">
    <property type="component" value="Unassembled WGS sequence"/>
</dbReference>
<comment type="caution">
    <text evidence="3">The sequence shown here is derived from an EMBL/GenBank/DDBJ whole genome shotgun (WGS) entry which is preliminary data.</text>
</comment>
<evidence type="ECO:0000259" key="2">
    <source>
        <dbReference type="Pfam" id="PF20408"/>
    </source>
</evidence>
<proteinExistence type="predicted"/>
<keyword evidence="4" id="KW-1185">Reference proteome</keyword>
<dbReference type="AlphaFoldDB" id="A0AAJ0D7L8"/>
<protein>
    <recommendedName>
        <fullName evidence="2">KANL3/Tex30 alpha/beta hydrolase-like domain-containing protein</fullName>
    </recommendedName>
</protein>
<feature type="compositionally biased region" description="Polar residues" evidence="1">
    <location>
        <begin position="14"/>
        <end position="23"/>
    </location>
</feature>
<organism evidence="3 4">
    <name type="scientific">Extremus antarcticus</name>
    <dbReference type="NCBI Taxonomy" id="702011"/>
    <lineage>
        <taxon>Eukaryota</taxon>
        <taxon>Fungi</taxon>
        <taxon>Dikarya</taxon>
        <taxon>Ascomycota</taxon>
        <taxon>Pezizomycotina</taxon>
        <taxon>Dothideomycetes</taxon>
        <taxon>Dothideomycetidae</taxon>
        <taxon>Mycosphaerellales</taxon>
        <taxon>Extremaceae</taxon>
        <taxon>Extremus</taxon>
    </lineage>
</organism>
<dbReference type="InterPro" id="IPR029058">
    <property type="entry name" value="AB_hydrolase_fold"/>
</dbReference>
<accession>A0AAJ0D7L8</accession>
<dbReference type="PANTHER" id="PTHR13136">
    <property type="entry name" value="TESTIS DEVELOPMENT PROTEIN PRTD"/>
    <property type="match status" value="1"/>
</dbReference>
<evidence type="ECO:0000313" key="4">
    <source>
        <dbReference type="Proteomes" id="UP001271007"/>
    </source>
</evidence>
<dbReference type="PANTHER" id="PTHR13136:SF11">
    <property type="entry name" value="TESTIS-EXPRESSED PROTEIN 30"/>
    <property type="match status" value="1"/>
</dbReference>
<evidence type="ECO:0000313" key="3">
    <source>
        <dbReference type="EMBL" id="KAK3048349.1"/>
    </source>
</evidence>
<feature type="compositionally biased region" description="Low complexity" evidence="1">
    <location>
        <begin position="39"/>
        <end position="49"/>
    </location>
</feature>
<dbReference type="EMBL" id="JAWDJX010000050">
    <property type="protein sequence ID" value="KAK3048349.1"/>
    <property type="molecule type" value="Genomic_DNA"/>
</dbReference>